<keyword evidence="3" id="KW-1185">Reference proteome</keyword>
<proteinExistence type="inferred from homology"/>
<reference evidence="2" key="1">
    <citation type="submission" date="2023-02" db="EMBL/GenBank/DDBJ databases">
        <title>Host association and intracellularity evolved multiple times independently in the Rickettsiales.</title>
        <authorList>
            <person name="Castelli M."/>
            <person name="Nardi T."/>
            <person name="Gammuto L."/>
            <person name="Bellinzona G."/>
            <person name="Sabaneyeva E."/>
            <person name="Potekhin A."/>
            <person name="Serra V."/>
            <person name="Petroni G."/>
            <person name="Sassera D."/>
        </authorList>
    </citation>
    <scope>NUCLEOTIDE SEQUENCE</scope>
    <source>
        <strain evidence="2">USBL-36I1</strain>
    </source>
</reference>
<dbReference type="GO" id="GO:0005886">
    <property type="term" value="C:plasma membrane"/>
    <property type="evidence" value="ECO:0007669"/>
    <property type="project" value="UniProtKB-SubCell"/>
</dbReference>
<keyword evidence="1" id="KW-1003">Cell membrane</keyword>
<comment type="subcellular location">
    <subcellularLocation>
        <location evidence="1">Cell membrane</location>
        <topology evidence="1">Peripheral membrane protein</topology>
        <orientation evidence="1">Cytoplasmic side</orientation>
    </subcellularLocation>
</comment>
<dbReference type="Proteomes" id="UP001289135">
    <property type="component" value="Unassembled WGS sequence"/>
</dbReference>
<dbReference type="NCBIfam" id="TIGR00278">
    <property type="entry name" value="membrane protein insertion efficiency factor YidD"/>
    <property type="match status" value="1"/>
</dbReference>
<comment type="function">
    <text evidence="1">Could be involved in insertion of integral membrane proteins into the membrane.</text>
</comment>
<evidence type="ECO:0000256" key="1">
    <source>
        <dbReference type="HAMAP-Rule" id="MF_00386"/>
    </source>
</evidence>
<keyword evidence="1" id="KW-0472">Membrane</keyword>
<evidence type="ECO:0000313" key="2">
    <source>
        <dbReference type="EMBL" id="MDZ5761459.1"/>
    </source>
</evidence>
<name>A0AAE4VL77_9RICK</name>
<gene>
    <name evidence="2" type="ORF">Lyticum_00639</name>
</gene>
<sequence length="90" mass="10587">MNFYKTIIFFKIVKLIITKILKLSIKIIINFYRIFISPLIFNNNCRYYPSCSKYALLAIEKYGIFLGLRMILVRILKCHPFGNNGGVDYP</sequence>
<accession>A0AAE4VL77</accession>
<dbReference type="SMART" id="SM01234">
    <property type="entry name" value="Haemolytic"/>
    <property type="match status" value="1"/>
</dbReference>
<dbReference type="RefSeq" id="WP_407659028.1">
    <property type="nucleotide sequence ID" value="NZ_JARGYU010000002.1"/>
</dbReference>
<organism evidence="2 3">
    <name type="scientific">Lyticum sinuosum</name>
    <dbReference type="NCBI Taxonomy" id="1332059"/>
    <lineage>
        <taxon>Bacteria</taxon>
        <taxon>Pseudomonadati</taxon>
        <taxon>Pseudomonadota</taxon>
        <taxon>Alphaproteobacteria</taxon>
        <taxon>Rickettsiales</taxon>
        <taxon>Lyticum</taxon>
    </lineage>
</organism>
<dbReference type="HAMAP" id="MF_00386">
    <property type="entry name" value="UPF0161_YidD"/>
    <property type="match status" value="1"/>
</dbReference>
<evidence type="ECO:0000313" key="3">
    <source>
        <dbReference type="Proteomes" id="UP001289135"/>
    </source>
</evidence>
<protein>
    <recommendedName>
        <fullName evidence="1">Putative membrane protein insertion efficiency factor</fullName>
    </recommendedName>
</protein>
<dbReference type="PANTHER" id="PTHR33383">
    <property type="entry name" value="MEMBRANE PROTEIN INSERTION EFFICIENCY FACTOR-RELATED"/>
    <property type="match status" value="1"/>
</dbReference>
<dbReference type="EMBL" id="JARGYU010000002">
    <property type="protein sequence ID" value="MDZ5761459.1"/>
    <property type="molecule type" value="Genomic_DNA"/>
</dbReference>
<dbReference type="InterPro" id="IPR002696">
    <property type="entry name" value="Membr_insert_effic_factor_YidD"/>
</dbReference>
<dbReference type="AlphaFoldDB" id="A0AAE4VL77"/>
<comment type="similarity">
    <text evidence="1">Belongs to the UPF0161 family.</text>
</comment>
<dbReference type="PANTHER" id="PTHR33383:SF1">
    <property type="entry name" value="MEMBRANE PROTEIN INSERTION EFFICIENCY FACTOR-RELATED"/>
    <property type="match status" value="1"/>
</dbReference>
<comment type="caution">
    <text evidence="2">The sequence shown here is derived from an EMBL/GenBank/DDBJ whole genome shotgun (WGS) entry which is preliminary data.</text>
</comment>
<dbReference type="Pfam" id="PF01809">
    <property type="entry name" value="YidD"/>
    <property type="match status" value="1"/>
</dbReference>